<reference evidence="2 3" key="1">
    <citation type="journal article" date="2014" name="Mol. Ecol.">
        <title>Evolution of Synechococcus.</title>
        <authorList>
            <person name="Dvorak P."/>
            <person name="Casamatta D."/>
            <person name="Hasler P."/>
            <person name="Poulickova A."/>
            <person name="Ondrej V."/>
            <person name="Sanges R."/>
        </authorList>
    </citation>
    <scope>NUCLEOTIDE SEQUENCE [LARGE SCALE GENOMIC DNA]</scope>
    <source>
        <strain evidence="2 3">CAUP A 1101</strain>
    </source>
</reference>
<evidence type="ECO:0000256" key="1">
    <source>
        <dbReference type="SAM" id="MobiDB-lite"/>
    </source>
</evidence>
<protein>
    <submittedName>
        <fullName evidence="2">Uncharacterized protein</fullName>
    </submittedName>
</protein>
<keyword evidence="3" id="KW-1185">Reference proteome</keyword>
<feature type="non-terminal residue" evidence="2">
    <location>
        <position position="1"/>
    </location>
</feature>
<organism evidence="2 3">
    <name type="scientific">Neosynechococcus sphagnicola sy1</name>
    <dbReference type="NCBI Taxonomy" id="1497020"/>
    <lineage>
        <taxon>Bacteria</taxon>
        <taxon>Bacillati</taxon>
        <taxon>Cyanobacteriota</taxon>
        <taxon>Cyanophyceae</taxon>
        <taxon>Neosynechococcales</taxon>
        <taxon>Neosynechococcaceae</taxon>
        <taxon>Neosynechococcus</taxon>
    </lineage>
</organism>
<name>A0A098TJ16_9CYAN</name>
<accession>A0A098TJ16</accession>
<comment type="caution">
    <text evidence="2">The sequence shown here is derived from an EMBL/GenBank/DDBJ whole genome shotgun (WGS) entry which is preliminary data.</text>
</comment>
<gene>
    <name evidence="2" type="ORF">DO97_13235</name>
</gene>
<dbReference type="RefSeq" id="WP_204368660.1">
    <property type="nucleotide sequence ID" value="NZ_JJML01000040.1"/>
</dbReference>
<evidence type="ECO:0000313" key="3">
    <source>
        <dbReference type="Proteomes" id="UP000030170"/>
    </source>
</evidence>
<dbReference type="Proteomes" id="UP000030170">
    <property type="component" value="Unassembled WGS sequence"/>
</dbReference>
<dbReference type="AlphaFoldDB" id="A0A098TJ16"/>
<sequence>LFLSPSLVSNPPAPLEDIAPDALVTRAPQMITGFPIDPDMTAAEDISEVPETLEPLAISAPFTDDTHPLTAVAVLPTLADESSVSEDATNRRRRRRSSATLIESPLDTNEEG</sequence>
<proteinExistence type="predicted"/>
<dbReference type="EMBL" id="JJML01000040">
    <property type="protein sequence ID" value="KGF72064.1"/>
    <property type="molecule type" value="Genomic_DNA"/>
</dbReference>
<feature type="region of interest" description="Disordered" evidence="1">
    <location>
        <begin position="77"/>
        <end position="112"/>
    </location>
</feature>
<evidence type="ECO:0000313" key="2">
    <source>
        <dbReference type="EMBL" id="KGF72064.1"/>
    </source>
</evidence>